<gene>
    <name evidence="14" type="ORF">CQW23_27396</name>
</gene>
<keyword evidence="3 13" id="KW-0150">Chloroplast</keyword>
<keyword evidence="9 13" id="KW-0793">Thylakoid</keyword>
<dbReference type="STRING" id="33114.A0A2G2VDQ4"/>
<name>A0A2G2VDQ4_CAPBA</name>
<keyword evidence="6" id="KW-0812">Transmembrane</keyword>
<evidence type="ECO:0000256" key="9">
    <source>
        <dbReference type="ARBA" id="ARBA00023078"/>
    </source>
</evidence>
<organism evidence="14 15">
    <name type="scientific">Capsicum baccatum</name>
    <name type="common">Peruvian pepper</name>
    <dbReference type="NCBI Taxonomy" id="33114"/>
    <lineage>
        <taxon>Eukaryota</taxon>
        <taxon>Viridiplantae</taxon>
        <taxon>Streptophyta</taxon>
        <taxon>Embryophyta</taxon>
        <taxon>Tracheophyta</taxon>
        <taxon>Spermatophyta</taxon>
        <taxon>Magnoliopsida</taxon>
        <taxon>eudicotyledons</taxon>
        <taxon>Gunneridae</taxon>
        <taxon>Pentapetalae</taxon>
        <taxon>asterids</taxon>
        <taxon>lamiids</taxon>
        <taxon>Solanales</taxon>
        <taxon>Solanaceae</taxon>
        <taxon>Solanoideae</taxon>
        <taxon>Capsiceae</taxon>
        <taxon>Capsicum</taxon>
    </lineage>
</organism>
<evidence type="ECO:0000256" key="13">
    <source>
        <dbReference type="RuleBase" id="RU363080"/>
    </source>
</evidence>
<dbReference type="GO" id="GO:0009535">
    <property type="term" value="C:chloroplast thylakoid membrane"/>
    <property type="evidence" value="ECO:0007669"/>
    <property type="project" value="UniProtKB-SubCell"/>
</dbReference>
<comment type="function">
    <text evidence="13">The light-harvesting complex (LHC) functions as a light receptor, it captures and delivers excitation energy to photosystems with which it is closely associated.</text>
</comment>
<dbReference type="Proteomes" id="UP000224567">
    <property type="component" value="Unassembled WGS sequence"/>
</dbReference>
<keyword evidence="5 13" id="KW-0934">Plastid</keyword>
<sequence length="246" mass="27183">MMSIYIKELFSTYCSYCYDPFGLSKKQKTSPNIDKVIHARWAMLGTAGFIIPKAFNNFGVNCASEAVWFKTRALLLDGNTLNYFGKNIPINLVLVIVVEVVLVGSAEYYRIINGLVSSPITITTILLLRIEGLRLHPIRQVDDAYYGVNGLLLFVKALLHAYFAERATSKREESTGKGRSLATSAFSVEITPKSRGNAEILRGISRLGVACALRICQCFSATSALGLGGVYDYEKPTSEKLMEVEE</sequence>
<dbReference type="Gene3D" id="1.10.3460.10">
    <property type="entry name" value="Chlorophyll a/b binding protein domain"/>
    <property type="match status" value="1"/>
</dbReference>
<evidence type="ECO:0000256" key="11">
    <source>
        <dbReference type="ARBA" id="ARBA00023276"/>
    </source>
</evidence>
<evidence type="ECO:0000256" key="8">
    <source>
        <dbReference type="ARBA" id="ARBA00022991"/>
    </source>
</evidence>
<comment type="caution">
    <text evidence="14">The sequence shown here is derived from an EMBL/GenBank/DDBJ whole genome shotgun (WGS) entry which is preliminary data.</text>
</comment>
<feature type="binding site" description="axial binding residue" evidence="12">
    <location>
        <position position="40"/>
    </location>
    <ligand>
        <name>chlorophyll b</name>
        <dbReference type="ChEBI" id="CHEBI:61721"/>
        <label>1</label>
    </ligand>
    <ligandPart>
        <name>Mg</name>
        <dbReference type="ChEBI" id="CHEBI:25107"/>
    </ligandPart>
</feature>
<dbReference type="PANTHER" id="PTHR21649">
    <property type="entry name" value="CHLOROPHYLL A/B BINDING PROTEIN"/>
    <property type="match status" value="1"/>
</dbReference>
<dbReference type="EMBL" id="MLFT02000012">
    <property type="protein sequence ID" value="PHT31059.1"/>
    <property type="molecule type" value="Genomic_DNA"/>
</dbReference>
<dbReference type="InterPro" id="IPR022796">
    <property type="entry name" value="Chloroa_b-bind"/>
</dbReference>
<dbReference type="GO" id="GO:0009522">
    <property type="term" value="C:photosystem I"/>
    <property type="evidence" value="ECO:0007669"/>
    <property type="project" value="UniProtKB-KW"/>
</dbReference>
<dbReference type="Pfam" id="PF00504">
    <property type="entry name" value="Chloroa_b-bind"/>
    <property type="match status" value="1"/>
</dbReference>
<evidence type="ECO:0000256" key="5">
    <source>
        <dbReference type="ARBA" id="ARBA00022640"/>
    </source>
</evidence>
<keyword evidence="13" id="KW-0603">Photosystem I</keyword>
<keyword evidence="2 12" id="KW-0148">Chlorophyll</keyword>
<evidence type="ECO:0000256" key="3">
    <source>
        <dbReference type="ARBA" id="ARBA00022528"/>
    </source>
</evidence>
<dbReference type="GO" id="GO:0009765">
    <property type="term" value="P:photosynthesis, light harvesting"/>
    <property type="evidence" value="ECO:0007669"/>
    <property type="project" value="InterPro"/>
</dbReference>
<reference evidence="15" key="2">
    <citation type="journal article" date="2017" name="J. Anim. Genet.">
        <title>Multiple reference genome sequences of hot pepper reveal the massive evolution of plant disease resistance genes by retroduplication.</title>
        <authorList>
            <person name="Kim S."/>
            <person name="Park J."/>
            <person name="Yeom S.-I."/>
            <person name="Kim Y.-M."/>
            <person name="Seo E."/>
            <person name="Kim K.-T."/>
            <person name="Kim M.-S."/>
            <person name="Lee J.M."/>
            <person name="Cheong K."/>
            <person name="Shin H.-S."/>
            <person name="Kim S.-B."/>
            <person name="Han K."/>
            <person name="Lee J."/>
            <person name="Park M."/>
            <person name="Lee H.-A."/>
            <person name="Lee H.-Y."/>
            <person name="Lee Y."/>
            <person name="Oh S."/>
            <person name="Lee J.H."/>
            <person name="Choi E."/>
            <person name="Choi E."/>
            <person name="Lee S.E."/>
            <person name="Jeon J."/>
            <person name="Kim H."/>
            <person name="Choi G."/>
            <person name="Song H."/>
            <person name="Lee J."/>
            <person name="Lee S.-C."/>
            <person name="Kwon J.-K."/>
            <person name="Lee H.-Y."/>
            <person name="Koo N."/>
            <person name="Hong Y."/>
            <person name="Kim R.W."/>
            <person name="Kang W.-H."/>
            <person name="Huh J.H."/>
            <person name="Kang B.-C."/>
            <person name="Yang T.-J."/>
            <person name="Lee Y.-H."/>
            <person name="Bennetzen J.L."/>
            <person name="Choi D."/>
        </authorList>
    </citation>
    <scope>NUCLEOTIDE SEQUENCE [LARGE SCALE GENOMIC DNA]</scope>
    <source>
        <strain evidence="15">cv. PBC81</strain>
    </source>
</reference>
<keyword evidence="10" id="KW-0472">Membrane</keyword>
<evidence type="ECO:0000256" key="2">
    <source>
        <dbReference type="ARBA" id="ARBA00022494"/>
    </source>
</evidence>
<evidence type="ECO:0000256" key="4">
    <source>
        <dbReference type="ARBA" id="ARBA00022531"/>
    </source>
</evidence>
<comment type="similarity">
    <text evidence="13">Belongs to the light-harvesting chlorophyll a/b-binding (LHC) protein family.</text>
</comment>
<evidence type="ECO:0000313" key="15">
    <source>
        <dbReference type="Proteomes" id="UP000224567"/>
    </source>
</evidence>
<keyword evidence="11 13" id="KW-0604">Photosystem II</keyword>
<comment type="subcellular location">
    <subcellularLocation>
        <location evidence="1">Plastid</location>
        <location evidence="1">Chloroplast thylakoid membrane</location>
        <topology evidence="1">Multi-pass membrane protein</topology>
    </subcellularLocation>
</comment>
<keyword evidence="15" id="KW-1185">Reference proteome</keyword>
<evidence type="ECO:0000256" key="7">
    <source>
        <dbReference type="ARBA" id="ARBA00022989"/>
    </source>
</evidence>
<feature type="binding site" evidence="12">
    <location>
        <position position="24"/>
    </location>
    <ligand>
        <name>chlorophyll a</name>
        <dbReference type="ChEBI" id="CHEBI:58416"/>
        <label>1</label>
    </ligand>
</feature>
<feature type="binding site" evidence="12">
    <location>
        <position position="38"/>
    </location>
    <ligand>
        <name>chlorophyll a</name>
        <dbReference type="ChEBI" id="CHEBI:58416"/>
        <label>1</label>
    </ligand>
</feature>
<dbReference type="AlphaFoldDB" id="A0A2G2VDQ4"/>
<protein>
    <recommendedName>
        <fullName evidence="13">Chlorophyll a-b binding protein, chloroplastic</fullName>
    </recommendedName>
</protein>
<keyword evidence="7" id="KW-1133">Transmembrane helix</keyword>
<dbReference type="GO" id="GO:0009523">
    <property type="term" value="C:photosystem II"/>
    <property type="evidence" value="ECO:0007669"/>
    <property type="project" value="UniProtKB-KW"/>
</dbReference>
<dbReference type="GO" id="GO:0016168">
    <property type="term" value="F:chlorophyll binding"/>
    <property type="evidence" value="ECO:0007669"/>
    <property type="project" value="UniProtKB-KW"/>
</dbReference>
<reference evidence="14 15" key="1">
    <citation type="journal article" date="2017" name="Genome Biol.">
        <title>New reference genome sequences of hot pepper reveal the massive evolution of plant disease-resistance genes by retroduplication.</title>
        <authorList>
            <person name="Kim S."/>
            <person name="Park J."/>
            <person name="Yeom S.I."/>
            <person name="Kim Y.M."/>
            <person name="Seo E."/>
            <person name="Kim K.T."/>
            <person name="Kim M.S."/>
            <person name="Lee J.M."/>
            <person name="Cheong K."/>
            <person name="Shin H.S."/>
            <person name="Kim S.B."/>
            <person name="Han K."/>
            <person name="Lee J."/>
            <person name="Park M."/>
            <person name="Lee H.A."/>
            <person name="Lee H.Y."/>
            <person name="Lee Y."/>
            <person name="Oh S."/>
            <person name="Lee J.H."/>
            <person name="Choi E."/>
            <person name="Choi E."/>
            <person name="Lee S.E."/>
            <person name="Jeon J."/>
            <person name="Kim H."/>
            <person name="Choi G."/>
            <person name="Song H."/>
            <person name="Lee J."/>
            <person name="Lee S.C."/>
            <person name="Kwon J.K."/>
            <person name="Lee H.Y."/>
            <person name="Koo N."/>
            <person name="Hong Y."/>
            <person name="Kim R.W."/>
            <person name="Kang W.H."/>
            <person name="Huh J.H."/>
            <person name="Kang B.C."/>
            <person name="Yang T.J."/>
            <person name="Lee Y.H."/>
            <person name="Bennetzen J.L."/>
            <person name="Choi D."/>
        </authorList>
    </citation>
    <scope>NUCLEOTIDE SEQUENCE [LARGE SCALE GENOMIC DNA]</scope>
    <source>
        <strain evidence="15">cv. PBC81</strain>
        <tissue evidence="14">Leaf</tissue>
    </source>
</reference>
<evidence type="ECO:0000256" key="1">
    <source>
        <dbReference type="ARBA" id="ARBA00004454"/>
    </source>
</evidence>
<dbReference type="InterPro" id="IPR001344">
    <property type="entry name" value="Chloro_AB-bd_pln"/>
</dbReference>
<evidence type="ECO:0000256" key="10">
    <source>
        <dbReference type="ARBA" id="ARBA00023136"/>
    </source>
</evidence>
<dbReference type="SUPFAM" id="SSF103511">
    <property type="entry name" value="Chlorophyll a-b binding protein"/>
    <property type="match status" value="1"/>
</dbReference>
<proteinExistence type="inferred from homology"/>
<keyword evidence="8 13" id="KW-0157">Chromophore</keyword>
<evidence type="ECO:0000256" key="12">
    <source>
        <dbReference type="PIRSR" id="PIRSR601344-1"/>
    </source>
</evidence>
<keyword evidence="4 13" id="KW-0602">Photosynthesis</keyword>
<evidence type="ECO:0000313" key="14">
    <source>
        <dbReference type="EMBL" id="PHT31059.1"/>
    </source>
</evidence>
<accession>A0A2G2VDQ4</accession>
<evidence type="ECO:0000256" key="6">
    <source>
        <dbReference type="ARBA" id="ARBA00022692"/>
    </source>
</evidence>